<dbReference type="InterPro" id="IPR001633">
    <property type="entry name" value="EAL_dom"/>
</dbReference>
<dbReference type="EMBL" id="LSTO01000001">
    <property type="protein sequence ID" value="OWW22727.1"/>
    <property type="molecule type" value="Genomic_DNA"/>
</dbReference>
<dbReference type="Proteomes" id="UP000197535">
    <property type="component" value="Unassembled WGS sequence"/>
</dbReference>
<dbReference type="SUPFAM" id="SSF141868">
    <property type="entry name" value="EAL domain-like"/>
    <property type="match status" value="1"/>
</dbReference>
<evidence type="ECO:0000313" key="2">
    <source>
        <dbReference type="EMBL" id="OWW22727.1"/>
    </source>
</evidence>
<accession>A0A254TKJ2</accession>
<evidence type="ECO:0000259" key="1">
    <source>
        <dbReference type="SMART" id="SM00052"/>
    </source>
</evidence>
<feature type="domain" description="EAL" evidence="1">
    <location>
        <begin position="16"/>
        <end position="265"/>
    </location>
</feature>
<keyword evidence="3" id="KW-1185">Reference proteome</keyword>
<sequence>MPYQGLEHYLTRLYSTAQAGTRVWLDAEGRATGRYFNSTLTSAFQPIRRLGSDEVIGYEGFARSYSETDQGLCLWKLLDHAANDDESVELDRLCRMLHSINFFRQPESEGSDLYLSVHARLLAAVDGNHGTAFSRILKMLDLPQRRVVLQLPVIVEHQGWLANYVADNYRRNGFRIAMNAIDSLEALKLIDLVRPEVVKVDTRQTIHDGPALRLLEQCAARNIRLIFKRVESAETLDSLGRIAALSGVPIHAQGYLWDLPGASISAVRRQPGGLPLQPARAAA</sequence>
<gene>
    <name evidence="2" type="ORF">AYR66_06200</name>
</gene>
<dbReference type="InterPro" id="IPR035919">
    <property type="entry name" value="EAL_sf"/>
</dbReference>
<dbReference type="AlphaFoldDB" id="A0A254TKJ2"/>
<comment type="caution">
    <text evidence="2">The sequence shown here is derived from an EMBL/GenBank/DDBJ whole genome shotgun (WGS) entry which is preliminary data.</text>
</comment>
<organism evidence="2 3">
    <name type="scientific">Noviherbaspirillum denitrificans</name>
    <dbReference type="NCBI Taxonomy" id="1968433"/>
    <lineage>
        <taxon>Bacteria</taxon>
        <taxon>Pseudomonadati</taxon>
        <taxon>Pseudomonadota</taxon>
        <taxon>Betaproteobacteria</taxon>
        <taxon>Burkholderiales</taxon>
        <taxon>Oxalobacteraceae</taxon>
        <taxon>Noviherbaspirillum</taxon>
    </lineage>
</organism>
<evidence type="ECO:0000313" key="3">
    <source>
        <dbReference type="Proteomes" id="UP000197535"/>
    </source>
</evidence>
<dbReference type="Pfam" id="PF00563">
    <property type="entry name" value="EAL"/>
    <property type="match status" value="1"/>
</dbReference>
<dbReference type="SMART" id="SM00052">
    <property type="entry name" value="EAL"/>
    <property type="match status" value="1"/>
</dbReference>
<dbReference type="Gene3D" id="3.20.20.450">
    <property type="entry name" value="EAL domain"/>
    <property type="match status" value="1"/>
</dbReference>
<protein>
    <submittedName>
        <fullName evidence="2">Diguanylate phosphodiesterase</fullName>
    </submittedName>
</protein>
<reference evidence="2 3" key="1">
    <citation type="submission" date="2016-02" db="EMBL/GenBank/DDBJ databases">
        <authorList>
            <person name="Wen L."/>
            <person name="He K."/>
            <person name="Yang H."/>
        </authorList>
    </citation>
    <scope>NUCLEOTIDE SEQUENCE [LARGE SCALE GENOMIC DNA]</scope>
    <source>
        <strain evidence="2 3">TSA40</strain>
    </source>
</reference>
<proteinExistence type="predicted"/>
<name>A0A254TKJ2_9BURK</name>